<evidence type="ECO:0000259" key="8">
    <source>
        <dbReference type="Pfam" id="PF00419"/>
    </source>
</evidence>
<evidence type="ECO:0000256" key="7">
    <source>
        <dbReference type="SAM" id="SignalP"/>
    </source>
</evidence>
<name>A0A6N3EYB0_KLEOX</name>
<dbReference type="InterPro" id="IPR008966">
    <property type="entry name" value="Adhesion_dom_sf"/>
</dbReference>
<accession>A0A6N3EYB0</accession>
<dbReference type="InterPro" id="IPR050263">
    <property type="entry name" value="Bact_Fimbrial_Adh_Pro"/>
</dbReference>
<dbReference type="GO" id="GO:0009289">
    <property type="term" value="C:pilus"/>
    <property type="evidence" value="ECO:0007669"/>
    <property type="project" value="UniProtKB-SubCell"/>
</dbReference>
<evidence type="ECO:0000256" key="6">
    <source>
        <dbReference type="ARBA" id="ARBA00074099"/>
    </source>
</evidence>
<dbReference type="SUPFAM" id="SSF49401">
    <property type="entry name" value="Bacterial adhesins"/>
    <property type="match status" value="1"/>
</dbReference>
<evidence type="ECO:0000313" key="9">
    <source>
        <dbReference type="EMBL" id="VYU44157.1"/>
    </source>
</evidence>
<feature type="signal peptide" evidence="7">
    <location>
        <begin position="1"/>
        <end position="23"/>
    </location>
</feature>
<keyword evidence="5" id="KW-0281">Fimbrium</keyword>
<dbReference type="InterPro" id="IPR036937">
    <property type="entry name" value="Adhesion_dom_fimbrial_sf"/>
</dbReference>
<feature type="domain" description="Fimbrial-type adhesion" evidence="8">
    <location>
        <begin position="32"/>
        <end position="180"/>
    </location>
</feature>
<dbReference type="RefSeq" id="WP_108704392.1">
    <property type="nucleotide sequence ID" value="NZ_CACRTM010000027.1"/>
</dbReference>
<comment type="similarity">
    <text evidence="2">Belongs to the fimbrial protein family.</text>
</comment>
<organism evidence="9">
    <name type="scientific">Klebsiella oxytoca</name>
    <dbReference type="NCBI Taxonomy" id="571"/>
    <lineage>
        <taxon>Bacteria</taxon>
        <taxon>Pseudomonadati</taxon>
        <taxon>Pseudomonadota</taxon>
        <taxon>Gammaproteobacteria</taxon>
        <taxon>Enterobacterales</taxon>
        <taxon>Enterobacteriaceae</taxon>
        <taxon>Klebsiella/Raoultella group</taxon>
        <taxon>Klebsiella</taxon>
    </lineage>
</organism>
<evidence type="ECO:0000256" key="5">
    <source>
        <dbReference type="ARBA" id="ARBA00023263"/>
    </source>
</evidence>
<dbReference type="EMBL" id="CACRTM010000027">
    <property type="protein sequence ID" value="VYU44157.1"/>
    <property type="molecule type" value="Genomic_DNA"/>
</dbReference>
<protein>
    <recommendedName>
        <fullName evidence="6">Fimbrial subunit type 1</fullName>
    </recommendedName>
</protein>
<dbReference type="FunFam" id="2.60.40.1090:FF:000001">
    <property type="entry name" value="Type-1 fimbrial major subunit"/>
    <property type="match status" value="1"/>
</dbReference>
<proteinExistence type="inferred from homology"/>
<reference evidence="9" key="1">
    <citation type="submission" date="2019-11" db="EMBL/GenBank/DDBJ databases">
        <authorList>
            <person name="Feng L."/>
        </authorList>
    </citation>
    <scope>NUCLEOTIDE SEQUENCE</scope>
    <source>
        <strain evidence="9">KOxytocaLFYP65</strain>
    </source>
</reference>
<gene>
    <name evidence="9" type="primary">fim_4</name>
    <name evidence="9" type="ORF">KOLFYP65_04104</name>
</gene>
<dbReference type="GO" id="GO:0043709">
    <property type="term" value="P:cell adhesion involved in single-species biofilm formation"/>
    <property type="evidence" value="ECO:0007669"/>
    <property type="project" value="TreeGrafter"/>
</dbReference>
<comment type="subcellular location">
    <subcellularLocation>
        <location evidence="1">Fimbrium</location>
    </subcellularLocation>
</comment>
<evidence type="ECO:0000256" key="4">
    <source>
        <dbReference type="ARBA" id="ARBA00023157"/>
    </source>
</evidence>
<dbReference type="Pfam" id="PF00419">
    <property type="entry name" value="Fimbrial"/>
    <property type="match status" value="1"/>
</dbReference>
<evidence type="ECO:0000256" key="3">
    <source>
        <dbReference type="ARBA" id="ARBA00022729"/>
    </source>
</evidence>
<keyword evidence="3 7" id="KW-0732">Signal</keyword>
<keyword evidence="4" id="KW-1015">Disulfide bond</keyword>
<evidence type="ECO:0000256" key="2">
    <source>
        <dbReference type="ARBA" id="ARBA00006671"/>
    </source>
</evidence>
<dbReference type="InterPro" id="IPR000259">
    <property type="entry name" value="Adhesion_dom_fimbrial"/>
</dbReference>
<evidence type="ECO:0000256" key="1">
    <source>
        <dbReference type="ARBA" id="ARBA00004561"/>
    </source>
</evidence>
<feature type="chain" id="PRO_5026750068" description="Fimbrial subunit type 1" evidence="7">
    <location>
        <begin position="24"/>
        <end position="181"/>
    </location>
</feature>
<dbReference type="PANTHER" id="PTHR33420">
    <property type="entry name" value="FIMBRIAL SUBUNIT ELFA-RELATED"/>
    <property type="match status" value="1"/>
</dbReference>
<dbReference type="Gene3D" id="2.60.40.1090">
    <property type="entry name" value="Fimbrial-type adhesion domain"/>
    <property type="match status" value="1"/>
</dbReference>
<sequence length="181" mass="18259">MKIKTLAFVITSALALTSAAVSAATTVNGGTVHFKGQLVNAACAVDANSVDQTVQLGQVRTAKLAEAGKYSENVGFNIVLKDCDTTIATKAKVAFTGVAVSSTNANVLAISSSAAGGATNVGIQILDSQSNPLGLDGATFSTPVTLNDGTNTLPFFARYYATGVATAGVANADATFAVQYE</sequence>
<dbReference type="NCBIfam" id="NF011741">
    <property type="entry name" value="PRK15194.1"/>
    <property type="match status" value="1"/>
</dbReference>
<dbReference type="AlphaFoldDB" id="A0A6N3EYB0"/>
<dbReference type="PANTHER" id="PTHR33420:SF12">
    <property type="entry name" value="FIMBRIN-LIKE PROTEIN FIMI-RELATED"/>
    <property type="match status" value="1"/>
</dbReference>